<proteinExistence type="predicted"/>
<dbReference type="STRING" id="56646.A0A2L2TNX1"/>
<organism evidence="2 3">
    <name type="scientific">Fusarium venenatum</name>
    <dbReference type="NCBI Taxonomy" id="56646"/>
    <lineage>
        <taxon>Eukaryota</taxon>
        <taxon>Fungi</taxon>
        <taxon>Dikarya</taxon>
        <taxon>Ascomycota</taxon>
        <taxon>Pezizomycotina</taxon>
        <taxon>Sordariomycetes</taxon>
        <taxon>Hypocreomycetidae</taxon>
        <taxon>Hypocreales</taxon>
        <taxon>Nectriaceae</taxon>
        <taxon>Fusarium</taxon>
    </lineage>
</organism>
<reference evidence="3" key="1">
    <citation type="submission" date="2014-10" db="EMBL/GenBank/DDBJ databases">
        <authorList>
            <person name="King R."/>
        </authorList>
    </citation>
    <scope>NUCLEOTIDE SEQUENCE [LARGE SCALE GENOMIC DNA]</scope>
    <source>
        <strain evidence="3">A3/5</strain>
    </source>
</reference>
<accession>A0A2L2TNX1</accession>
<dbReference type="AlphaFoldDB" id="A0A2L2TNX1"/>
<dbReference type="EMBL" id="LN649229">
    <property type="protein sequence ID" value="CEI67451.1"/>
    <property type="molecule type" value="Genomic_DNA"/>
</dbReference>
<dbReference type="InterPro" id="IPR052895">
    <property type="entry name" value="HetReg/Transcr_Mod"/>
</dbReference>
<evidence type="ECO:0000313" key="3">
    <source>
        <dbReference type="Proteomes" id="UP000245910"/>
    </source>
</evidence>
<protein>
    <recommendedName>
        <fullName evidence="1">Heterokaryon incompatibility domain-containing protein</fullName>
    </recommendedName>
</protein>
<dbReference type="InterPro" id="IPR010730">
    <property type="entry name" value="HET"/>
</dbReference>
<dbReference type="PANTHER" id="PTHR24148">
    <property type="entry name" value="ANKYRIN REPEAT DOMAIN-CONTAINING PROTEIN 39 HOMOLOG-RELATED"/>
    <property type="match status" value="1"/>
</dbReference>
<sequence length="665" mass="74930">MPLFQYSVLNSQQIRFLALHPGAPQDPLAGTLFVDDLDQDREPPYYEALSYCWGDQSSPDTILLKERVWSGEGGDVDIGRNLAAALRQLRHPQQERIIWCDAICINQKDLAERSLQVKRMTEIYSLAAKVMIWLGPETSWSTTAMNTLRWAGNQIKSSNYSVEHTTMYYNSRETADPRIHDPDTPLPLSTEQWRAIEHLLDLDWHKRLWTLQEVALADERTCTVALGHEEMMWATFKDTLLFVSTFKQPAPDLRLDPVRYSSNVTTFTIKAQIKNYRGNCTLMPAILWSSTFQCSDDRDKVFACRGLVEPEAAQAIEVDYTKSTKEVFASVCLDTLFREQSLQFLGYCKAPVSPSWVADLGRPFALAVTDGNVAPKSVPEACLIEPGVLEVAGVFCDELVGAPLLIPAKETLLHTPAGYLEVIADAVQSLCSKDLLQDDTRLDPLIMALTYGSVRDYYIETLDPMERSPLRSIADWRNKIRGLINGDLKDGHDTVDPDEVYQRSTPGEIYASGCVKTRKDCYIRVPPESLKGDLVVVILGLDQPLVLRPGTKPNTYSVIGSCYHPGLADGTALLGNEVSGWERLWDRGLFQTAFHKEGILRYTDPRLDDVPLEDGFYEVIQTINGRKIPLWLHKENDVKDPLKDPRMREGALLKRGVPVKRLQLI</sequence>
<name>A0A2L2TNX1_9HYPO</name>
<evidence type="ECO:0000259" key="1">
    <source>
        <dbReference type="Pfam" id="PF06985"/>
    </source>
</evidence>
<dbReference type="PANTHER" id="PTHR24148:SF64">
    <property type="entry name" value="HETEROKARYON INCOMPATIBILITY DOMAIN-CONTAINING PROTEIN"/>
    <property type="match status" value="1"/>
</dbReference>
<feature type="domain" description="Heterokaryon incompatibility" evidence="1">
    <location>
        <begin position="46"/>
        <end position="213"/>
    </location>
</feature>
<dbReference type="Pfam" id="PF06985">
    <property type="entry name" value="HET"/>
    <property type="match status" value="1"/>
</dbReference>
<dbReference type="OrthoDB" id="3553147at2759"/>
<evidence type="ECO:0000313" key="2">
    <source>
        <dbReference type="EMBL" id="CEI67451.1"/>
    </source>
</evidence>
<keyword evidence="3" id="KW-1185">Reference proteome</keyword>
<dbReference type="Proteomes" id="UP000245910">
    <property type="component" value="Chromosome I"/>
</dbReference>